<evidence type="ECO:0000313" key="2">
    <source>
        <dbReference type="EMBL" id="KAI7734278.1"/>
    </source>
</evidence>
<comment type="caution">
    <text evidence="2">The sequence shown here is derived from an EMBL/GenBank/DDBJ whole genome shotgun (WGS) entry which is preliminary data.</text>
</comment>
<dbReference type="EMBL" id="JAMZMK010009766">
    <property type="protein sequence ID" value="KAI7734278.1"/>
    <property type="molecule type" value="Genomic_DNA"/>
</dbReference>
<evidence type="ECO:0000313" key="3">
    <source>
        <dbReference type="Proteomes" id="UP001206925"/>
    </source>
</evidence>
<dbReference type="Proteomes" id="UP001206925">
    <property type="component" value="Unassembled WGS sequence"/>
</dbReference>
<accession>A0AAD5GBN5</accession>
<protein>
    <submittedName>
        <fullName evidence="2">Uncharacterized protein</fullName>
    </submittedName>
</protein>
<gene>
    <name evidence="2" type="ORF">M8C21_012181</name>
</gene>
<feature type="compositionally biased region" description="Gly residues" evidence="1">
    <location>
        <begin position="128"/>
        <end position="141"/>
    </location>
</feature>
<feature type="region of interest" description="Disordered" evidence="1">
    <location>
        <begin position="120"/>
        <end position="141"/>
    </location>
</feature>
<sequence>MPPTSDTINDHLSSTYRRLNHHHPVTTTPSFDTVKTTINGYPTMAATGVRFIVADSSPKMSGYDDRMFELCLTFSACNVFCTQGSIIPFLSCYNRVGEEELTSPTSVLAMPVTIKKAEEREYKERDGGVGSNDAGGGSGGGGEVVDSRLCWWLLRGVAIVF</sequence>
<name>A0AAD5GBN5_AMBAR</name>
<proteinExistence type="predicted"/>
<organism evidence="2 3">
    <name type="scientific">Ambrosia artemisiifolia</name>
    <name type="common">Common ragweed</name>
    <dbReference type="NCBI Taxonomy" id="4212"/>
    <lineage>
        <taxon>Eukaryota</taxon>
        <taxon>Viridiplantae</taxon>
        <taxon>Streptophyta</taxon>
        <taxon>Embryophyta</taxon>
        <taxon>Tracheophyta</taxon>
        <taxon>Spermatophyta</taxon>
        <taxon>Magnoliopsida</taxon>
        <taxon>eudicotyledons</taxon>
        <taxon>Gunneridae</taxon>
        <taxon>Pentapetalae</taxon>
        <taxon>asterids</taxon>
        <taxon>campanulids</taxon>
        <taxon>Asterales</taxon>
        <taxon>Asteraceae</taxon>
        <taxon>Asteroideae</taxon>
        <taxon>Heliantheae alliance</taxon>
        <taxon>Heliantheae</taxon>
        <taxon>Ambrosia</taxon>
    </lineage>
</organism>
<reference evidence="2" key="1">
    <citation type="submission" date="2022-06" db="EMBL/GenBank/DDBJ databases">
        <title>Uncovering the hologenomic basis of an extraordinary plant invasion.</title>
        <authorList>
            <person name="Bieker V.C."/>
            <person name="Martin M.D."/>
            <person name="Gilbert T."/>
            <person name="Hodgins K."/>
            <person name="Battlay P."/>
            <person name="Petersen B."/>
            <person name="Wilson J."/>
        </authorList>
    </citation>
    <scope>NUCLEOTIDE SEQUENCE</scope>
    <source>
        <strain evidence="2">AA19_3_7</strain>
        <tissue evidence="2">Leaf</tissue>
    </source>
</reference>
<dbReference type="AlphaFoldDB" id="A0AAD5GBN5"/>
<evidence type="ECO:0000256" key="1">
    <source>
        <dbReference type="SAM" id="MobiDB-lite"/>
    </source>
</evidence>
<keyword evidence="3" id="KW-1185">Reference proteome</keyword>